<evidence type="ECO:0000313" key="4">
    <source>
        <dbReference type="EMBL" id="ELZ08503.1"/>
    </source>
</evidence>
<organism evidence="4 5">
    <name type="scientific">Halovivax asiaticus JCM 14624</name>
    <dbReference type="NCBI Taxonomy" id="1227490"/>
    <lineage>
        <taxon>Archaea</taxon>
        <taxon>Methanobacteriati</taxon>
        <taxon>Methanobacteriota</taxon>
        <taxon>Stenosarchaea group</taxon>
        <taxon>Halobacteria</taxon>
        <taxon>Halobacteriales</taxon>
        <taxon>Natrialbaceae</taxon>
        <taxon>Halovivax</taxon>
    </lineage>
</organism>
<keyword evidence="5" id="KW-1185">Reference proteome</keyword>
<proteinExistence type="predicted"/>
<dbReference type="AlphaFoldDB" id="M0BDZ3"/>
<evidence type="ECO:0000256" key="1">
    <source>
        <dbReference type="SAM" id="MobiDB-lite"/>
    </source>
</evidence>
<evidence type="ECO:0000256" key="2">
    <source>
        <dbReference type="SAM" id="Phobius"/>
    </source>
</evidence>
<dbReference type="STRING" id="1227490.C479_14228"/>
<dbReference type="Pfam" id="PF26255">
    <property type="entry name" value="Viral_env_HRPV"/>
    <property type="match status" value="1"/>
</dbReference>
<feature type="transmembrane region" description="Helical" evidence="2">
    <location>
        <begin position="50"/>
        <end position="72"/>
    </location>
</feature>
<feature type="compositionally biased region" description="Polar residues" evidence="1">
    <location>
        <begin position="279"/>
        <end position="290"/>
    </location>
</feature>
<feature type="region of interest" description="Disordered" evidence="1">
    <location>
        <begin position="273"/>
        <end position="314"/>
    </location>
</feature>
<dbReference type="PATRIC" id="fig|1227490.4.peg.2887"/>
<evidence type="ECO:0000313" key="5">
    <source>
        <dbReference type="Proteomes" id="UP000011560"/>
    </source>
</evidence>
<feature type="domain" description="Envelope protein N-terminal" evidence="3">
    <location>
        <begin position="78"/>
        <end position="390"/>
    </location>
</feature>
<evidence type="ECO:0000259" key="3">
    <source>
        <dbReference type="Pfam" id="PF26255"/>
    </source>
</evidence>
<protein>
    <recommendedName>
        <fullName evidence="3">Envelope protein N-terminal domain-containing protein</fullName>
    </recommendedName>
</protein>
<dbReference type="InterPro" id="IPR058677">
    <property type="entry name" value="ORF4_N"/>
</dbReference>
<keyword evidence="2" id="KW-0812">Transmembrane</keyword>
<accession>M0BDZ3</accession>
<comment type="caution">
    <text evidence="4">The sequence shown here is derived from an EMBL/GenBank/DDBJ whole genome shotgun (WGS) entry which is preliminary data.</text>
</comment>
<sequence length="584" mass="62676">MAVSADESPVPDPEKRRTLKRIAAGAGGAATVAVGSTQAPRFSPIGRARAIVPFLAGAAVGATIGAAFMAGMTNAPERGTEEYDTLARLALWADGFRTFASNQATNETLDVTAADLSEFSVNRLMAEASLEAMNQQHDNGATQSEALAAGKSVIREQGATMEKNLLNETALQATEVKNFFDDAAVVSGLSPADVILASNGDALDEVSREQRKYEIELVNGEVWAKDLEVILYKWPMNTNGLAVHWMPQSVANEKGTSGAFTLDGVDHSTATYGGRDVNPISQHGSLNTAPWPQDEYESLDEQSKENIDPPKEPTASVPVVYEVYGNALSNVYTAISNAESEFETFLSNIWSDLQADDTDPSQFMTPTMLALTASEENTFPYATGALASMGVPTSAETVEVKFPNSTDENGDVLVETGQLFANPMPASGFQEGQLYDPANLTTNIYMAAHSVDKAGEQSYGIQQVDEPFEIITVWTFNENGEKVETDELTWGQSGFTGSETNYDDLIAALNDVSDVEQEACLLYTSLDVYKRQLEGGNETGITFPWDGDGGLLNWLMGIKLFGIPLWIPGAGLLGLGAYNRVKGD</sequence>
<dbReference type="EMBL" id="AOIQ01000021">
    <property type="protein sequence ID" value="ELZ08503.1"/>
    <property type="molecule type" value="Genomic_DNA"/>
</dbReference>
<dbReference type="Proteomes" id="UP000011560">
    <property type="component" value="Unassembled WGS sequence"/>
</dbReference>
<keyword evidence="2" id="KW-1133">Transmembrane helix</keyword>
<gene>
    <name evidence="4" type="ORF">C479_14228</name>
</gene>
<feature type="compositionally biased region" description="Basic and acidic residues" evidence="1">
    <location>
        <begin position="301"/>
        <end position="311"/>
    </location>
</feature>
<name>M0BDZ3_9EURY</name>
<reference evidence="4 5" key="1">
    <citation type="journal article" date="2014" name="PLoS Genet.">
        <title>Phylogenetically driven sequencing of extremely halophilic archaea reveals strategies for static and dynamic osmo-response.</title>
        <authorList>
            <person name="Becker E.A."/>
            <person name="Seitzer P.M."/>
            <person name="Tritt A."/>
            <person name="Larsen D."/>
            <person name="Krusor M."/>
            <person name="Yao A.I."/>
            <person name="Wu D."/>
            <person name="Madern D."/>
            <person name="Eisen J.A."/>
            <person name="Darling A.E."/>
            <person name="Facciotti M.T."/>
        </authorList>
    </citation>
    <scope>NUCLEOTIDE SEQUENCE [LARGE SCALE GENOMIC DNA]</scope>
    <source>
        <strain evidence="4 5">JCM 14624</strain>
    </source>
</reference>
<keyword evidence="2" id="KW-0472">Membrane</keyword>